<dbReference type="EMBL" id="HACA01022685">
    <property type="protein sequence ID" value="CDW40046.1"/>
    <property type="molecule type" value="Transcribed_RNA"/>
</dbReference>
<feature type="non-terminal residue" evidence="1">
    <location>
        <position position="1"/>
    </location>
</feature>
<dbReference type="AlphaFoldDB" id="A0A0K2UQM8"/>
<reference evidence="1" key="1">
    <citation type="submission" date="2014-05" db="EMBL/GenBank/DDBJ databases">
        <authorList>
            <person name="Chronopoulou M."/>
        </authorList>
    </citation>
    <scope>NUCLEOTIDE SEQUENCE</scope>
    <source>
        <tissue evidence="1">Whole organism</tissue>
    </source>
</reference>
<proteinExistence type="predicted"/>
<name>A0A0K2UQM8_LEPSM</name>
<protein>
    <submittedName>
        <fullName evidence="1">Uncharacterized protein</fullName>
    </submittedName>
</protein>
<organism evidence="1">
    <name type="scientific">Lepeophtheirus salmonis</name>
    <name type="common">Salmon louse</name>
    <name type="synonym">Caligus salmonis</name>
    <dbReference type="NCBI Taxonomy" id="72036"/>
    <lineage>
        <taxon>Eukaryota</taxon>
        <taxon>Metazoa</taxon>
        <taxon>Ecdysozoa</taxon>
        <taxon>Arthropoda</taxon>
        <taxon>Crustacea</taxon>
        <taxon>Multicrustacea</taxon>
        <taxon>Hexanauplia</taxon>
        <taxon>Copepoda</taxon>
        <taxon>Siphonostomatoida</taxon>
        <taxon>Caligidae</taxon>
        <taxon>Lepeophtheirus</taxon>
    </lineage>
</organism>
<evidence type="ECO:0000313" key="1">
    <source>
        <dbReference type="EMBL" id="CDW40046.1"/>
    </source>
</evidence>
<accession>A0A0K2UQM8</accession>
<sequence length="51" mass="6245">YTLYYSTPVECFVYTITYLEGSGLILVNKCNRLTNFFTYKLLYSSYYRRFR</sequence>